<comment type="caution">
    <text evidence="2">The sequence shown here is derived from an EMBL/GenBank/DDBJ whole genome shotgun (WGS) entry which is preliminary data.</text>
</comment>
<keyword evidence="1" id="KW-0472">Membrane</keyword>
<accession>A0A4R6KD65</accession>
<reference evidence="2 3" key="1">
    <citation type="submission" date="2019-03" db="EMBL/GenBank/DDBJ databases">
        <title>Genomic Encyclopedia of Type Strains, Phase III (KMG-III): the genomes of soil and plant-associated and newly described type strains.</title>
        <authorList>
            <person name="Whitman W."/>
        </authorList>
    </citation>
    <scope>NUCLEOTIDE SEQUENCE [LARGE SCALE GENOMIC DNA]</scope>
    <source>
        <strain evidence="2 3">VKM Ac-2527</strain>
    </source>
</reference>
<feature type="transmembrane region" description="Helical" evidence="1">
    <location>
        <begin position="36"/>
        <end position="53"/>
    </location>
</feature>
<keyword evidence="1" id="KW-1133">Transmembrane helix</keyword>
<dbReference type="AlphaFoldDB" id="A0A4R6KD65"/>
<keyword evidence="3" id="KW-1185">Reference proteome</keyword>
<proteinExistence type="predicted"/>
<sequence>MRRQVFTRWLGICLGAVFVLLGVAETIRVFVSGDGGLVLPVLALLLIALRVMGPSERPGGLKQ</sequence>
<dbReference type="EMBL" id="SNWQ01000007">
    <property type="protein sequence ID" value="TDO48401.1"/>
    <property type="molecule type" value="Genomic_DNA"/>
</dbReference>
<name>A0A4R6KD65_9ACTN</name>
<keyword evidence="1" id="KW-0812">Transmembrane</keyword>
<gene>
    <name evidence="2" type="ORF">EV643_10730</name>
</gene>
<evidence type="ECO:0000256" key="1">
    <source>
        <dbReference type="SAM" id="Phobius"/>
    </source>
</evidence>
<evidence type="ECO:0000313" key="3">
    <source>
        <dbReference type="Proteomes" id="UP000295388"/>
    </source>
</evidence>
<protein>
    <submittedName>
        <fullName evidence="2">Uncharacterized protein</fullName>
    </submittedName>
</protein>
<organism evidence="2 3">
    <name type="scientific">Kribbella caucasensis</name>
    <dbReference type="NCBI Taxonomy" id="2512215"/>
    <lineage>
        <taxon>Bacteria</taxon>
        <taxon>Bacillati</taxon>
        <taxon>Actinomycetota</taxon>
        <taxon>Actinomycetes</taxon>
        <taxon>Propionibacteriales</taxon>
        <taxon>Kribbellaceae</taxon>
        <taxon>Kribbella</taxon>
    </lineage>
</organism>
<evidence type="ECO:0000313" key="2">
    <source>
        <dbReference type="EMBL" id="TDO48401.1"/>
    </source>
</evidence>
<dbReference type="Proteomes" id="UP000295388">
    <property type="component" value="Unassembled WGS sequence"/>
</dbReference>